<name>A6FXK6_9BACT</name>
<proteinExistence type="predicted"/>
<dbReference type="SUPFAM" id="SSF55120">
    <property type="entry name" value="Pseudouridine synthase"/>
    <property type="match status" value="1"/>
</dbReference>
<accession>A6FXK6</accession>
<keyword evidence="1" id="KW-0413">Isomerase</keyword>
<organism evidence="3 4">
    <name type="scientific">Plesiocystis pacifica SIR-1</name>
    <dbReference type="NCBI Taxonomy" id="391625"/>
    <lineage>
        <taxon>Bacteria</taxon>
        <taxon>Pseudomonadati</taxon>
        <taxon>Myxococcota</taxon>
        <taxon>Polyangia</taxon>
        <taxon>Nannocystales</taxon>
        <taxon>Nannocystaceae</taxon>
        <taxon>Plesiocystis</taxon>
    </lineage>
</organism>
<dbReference type="Proteomes" id="UP000005801">
    <property type="component" value="Unassembled WGS sequence"/>
</dbReference>
<keyword evidence="4" id="KW-1185">Reference proteome</keyword>
<dbReference type="GO" id="GO:0000455">
    <property type="term" value="P:enzyme-directed rRNA pseudouridine synthesis"/>
    <property type="evidence" value="ECO:0007669"/>
    <property type="project" value="TreeGrafter"/>
</dbReference>
<dbReference type="Pfam" id="PF00849">
    <property type="entry name" value="PseudoU_synth_2"/>
    <property type="match status" value="1"/>
</dbReference>
<gene>
    <name evidence="3" type="ORF">PPSIR1_21794</name>
</gene>
<dbReference type="InterPro" id="IPR006145">
    <property type="entry name" value="PsdUridine_synth_RsuA/RluA"/>
</dbReference>
<dbReference type="OrthoDB" id="128480at2"/>
<dbReference type="InterPro" id="IPR050188">
    <property type="entry name" value="RluA_PseudoU_synthase"/>
</dbReference>
<evidence type="ECO:0000313" key="4">
    <source>
        <dbReference type="Proteomes" id="UP000005801"/>
    </source>
</evidence>
<dbReference type="GO" id="GO:0009982">
    <property type="term" value="F:pseudouridine synthase activity"/>
    <property type="evidence" value="ECO:0007669"/>
    <property type="project" value="InterPro"/>
</dbReference>
<sequence length="255" mass="28289">MSDAEPDAEKPDAEPEVGTALTILHRDDRLLAVAKPSGMLVHRGWAADEAVLVDLLRAQLDGADVFPLHRLDRGTSGVLCLALDKEAAAFVGQQFEAHAPPLTKTYLALVRGLAPEAVDVDHGLRPHDSKTGKRRKAADALPRIPAQTRFERIEARQIGERSYSLVKALPRTGRTHQIRRHLKHLAHPIIGDVRYGKGNQNRYFRAHFDFHRMALHAAALTLEHPDGGALELRAPVPADLREPLRAMGFETLRTW</sequence>
<dbReference type="AlphaFoldDB" id="A6FXK6"/>
<evidence type="ECO:0000313" key="3">
    <source>
        <dbReference type="EMBL" id="EDM81594.1"/>
    </source>
</evidence>
<feature type="domain" description="Pseudouridine synthase RsuA/RluA-like" evidence="2">
    <location>
        <begin position="30"/>
        <end position="184"/>
    </location>
</feature>
<dbReference type="STRING" id="391625.PPSIR1_21794"/>
<dbReference type="eggNOG" id="COG0564">
    <property type="taxonomic scope" value="Bacteria"/>
</dbReference>
<dbReference type="GO" id="GO:0003723">
    <property type="term" value="F:RNA binding"/>
    <property type="evidence" value="ECO:0007669"/>
    <property type="project" value="InterPro"/>
</dbReference>
<dbReference type="PANTHER" id="PTHR21600:SF56">
    <property type="entry name" value="TRNA PSEUDOURIDINE SYNTHASE C"/>
    <property type="match status" value="1"/>
</dbReference>
<evidence type="ECO:0000259" key="2">
    <source>
        <dbReference type="Pfam" id="PF00849"/>
    </source>
</evidence>
<dbReference type="PANTHER" id="PTHR21600">
    <property type="entry name" value="MITOCHONDRIAL RNA PSEUDOURIDINE SYNTHASE"/>
    <property type="match status" value="1"/>
</dbReference>
<protein>
    <submittedName>
        <fullName evidence="3">Pseudouridine synthase</fullName>
    </submittedName>
</protein>
<dbReference type="RefSeq" id="WP_006969205.1">
    <property type="nucleotide sequence ID" value="NZ_ABCS01000002.1"/>
</dbReference>
<reference evidence="3 4" key="1">
    <citation type="submission" date="2007-06" db="EMBL/GenBank/DDBJ databases">
        <authorList>
            <person name="Shimkets L."/>
            <person name="Ferriera S."/>
            <person name="Johnson J."/>
            <person name="Kravitz S."/>
            <person name="Beeson K."/>
            <person name="Sutton G."/>
            <person name="Rogers Y.-H."/>
            <person name="Friedman R."/>
            <person name="Frazier M."/>
            <person name="Venter J.C."/>
        </authorList>
    </citation>
    <scope>NUCLEOTIDE SEQUENCE [LARGE SCALE GENOMIC DNA]</scope>
    <source>
        <strain evidence="3 4">SIR-1</strain>
    </source>
</reference>
<evidence type="ECO:0000256" key="1">
    <source>
        <dbReference type="ARBA" id="ARBA00023235"/>
    </source>
</evidence>
<dbReference type="GO" id="GO:0140098">
    <property type="term" value="F:catalytic activity, acting on RNA"/>
    <property type="evidence" value="ECO:0007669"/>
    <property type="project" value="UniProtKB-ARBA"/>
</dbReference>
<dbReference type="EMBL" id="ABCS01000002">
    <property type="protein sequence ID" value="EDM81594.1"/>
    <property type="molecule type" value="Genomic_DNA"/>
</dbReference>
<dbReference type="InterPro" id="IPR020103">
    <property type="entry name" value="PsdUridine_synth_cat_dom_sf"/>
</dbReference>
<dbReference type="Gene3D" id="3.30.2350.10">
    <property type="entry name" value="Pseudouridine synthase"/>
    <property type="match status" value="1"/>
</dbReference>
<comment type="caution">
    <text evidence="3">The sequence shown here is derived from an EMBL/GenBank/DDBJ whole genome shotgun (WGS) entry which is preliminary data.</text>
</comment>